<comment type="caution">
    <text evidence="1">The sequence shown here is derived from an EMBL/GenBank/DDBJ whole genome shotgun (WGS) entry which is preliminary data.</text>
</comment>
<proteinExistence type="predicted"/>
<organism evidence="1">
    <name type="scientific">Salmonella enterica</name>
    <name type="common">Salmonella choleraesuis</name>
    <dbReference type="NCBI Taxonomy" id="28901"/>
    <lineage>
        <taxon>Bacteria</taxon>
        <taxon>Pseudomonadati</taxon>
        <taxon>Pseudomonadota</taxon>
        <taxon>Gammaproteobacteria</taxon>
        <taxon>Enterobacterales</taxon>
        <taxon>Enterobacteriaceae</taxon>
        <taxon>Salmonella</taxon>
    </lineage>
</organism>
<sequence length="699" mass="77067">MKTEMLTIVALAVDSHNLTMWKPDGSTVVIPQGDHRVARIVIEAKEKGLRTGNPVEVNIAEVIPQRTEFNDAEKNTNGFVKFFKIAKAKLLEFIQDGTGDVPAPVVPDIKLGSPTEQMVTKAVDTFVAVSQAVKPKEMVEEDGCYDKHNNLLWITGFDKVHDRVALIRFIMDITHRDSEEAALLANTEWPIALASASDDVAFEFNKRAKQISGVKFIITDRDTTPKAYVEPVAKSQPGIKQEPTNKEKLDAASEKLQALGAIGTDNADFHKDVAKDEVMIAVTPAGVVPGVESLQRHLRQASKLKDYKGFSRFLERLAPVVKDRRHSAEDLMKFMETAELPIADDGCILFLKRLRSKGTDDLGRRVFVDCHSGNIRQWVGCKVQVREDLVDPDRRRDCSNGLHVASMSYIRGFSGDVTILGKVAPEDVFAVPEYSTNKMRVSAYHILAELPEQERTNVNSGVYLSKTEVGKKLLNDAIVGNHQSPTDLVVVGGHYGGNLKYTQLSQVTKEQIRNTASKEAINMEEKLNEVLAAEPVTPADVKPVAEPVEIKPAKAPTVKEQILELVKEFQNATSPEDKLAAADLLVELRGKAKKPWAAFGVDSSIVDALARARSTQERLVEAKAEPVKAIPAAKAVRVKPGNGKHADTIRSWLNDSGMSDYQKAHSIHDLKRAAKKSYAALGLTEEECKAIDKLKHHLK</sequence>
<dbReference type="EMBL" id="AAGHOJ010000075">
    <property type="protein sequence ID" value="EBO1428234.1"/>
    <property type="molecule type" value="Genomic_DNA"/>
</dbReference>
<name>A0A5T9SKG1_SALER</name>
<accession>A0A5T9SKG1</accession>
<reference evidence="1" key="1">
    <citation type="submission" date="2018-10" db="EMBL/GenBank/DDBJ databases">
        <authorList>
            <consortium name="Veterinary Laboratory Investigation and Response Network"/>
        </authorList>
    </citation>
    <scope>NUCLEOTIDE SEQUENCE</scope>
    <source>
        <strain evidence="1">SAL-18-VL-OH-GA-0003</strain>
    </source>
</reference>
<dbReference type="AlphaFoldDB" id="A0A5T9SKG1"/>
<gene>
    <name evidence="1" type="ORF">D5Q97_23480</name>
</gene>
<protein>
    <recommendedName>
        <fullName evidence="2">RIIB-like protein</fullName>
    </recommendedName>
</protein>
<evidence type="ECO:0008006" key="2">
    <source>
        <dbReference type="Google" id="ProtNLM"/>
    </source>
</evidence>
<evidence type="ECO:0000313" key="1">
    <source>
        <dbReference type="EMBL" id="EBO1428234.1"/>
    </source>
</evidence>